<organism evidence="2 3">
    <name type="scientific">Zasmidium cellare ATCC 36951</name>
    <dbReference type="NCBI Taxonomy" id="1080233"/>
    <lineage>
        <taxon>Eukaryota</taxon>
        <taxon>Fungi</taxon>
        <taxon>Dikarya</taxon>
        <taxon>Ascomycota</taxon>
        <taxon>Pezizomycotina</taxon>
        <taxon>Dothideomycetes</taxon>
        <taxon>Dothideomycetidae</taxon>
        <taxon>Mycosphaerellales</taxon>
        <taxon>Mycosphaerellaceae</taxon>
        <taxon>Zasmidium</taxon>
    </lineage>
</organism>
<gene>
    <name evidence="2" type="ORF">M409DRAFT_22026</name>
</gene>
<feature type="signal peptide" evidence="1">
    <location>
        <begin position="1"/>
        <end position="17"/>
    </location>
</feature>
<dbReference type="Proteomes" id="UP000799537">
    <property type="component" value="Unassembled WGS sequence"/>
</dbReference>
<dbReference type="GeneID" id="54559422"/>
<dbReference type="AlphaFoldDB" id="A0A6A6CNR4"/>
<evidence type="ECO:0000313" key="3">
    <source>
        <dbReference type="Proteomes" id="UP000799537"/>
    </source>
</evidence>
<dbReference type="EMBL" id="ML993592">
    <property type="protein sequence ID" value="KAF2167878.1"/>
    <property type="molecule type" value="Genomic_DNA"/>
</dbReference>
<proteinExistence type="predicted"/>
<sequence length="121" mass="12450">MLSSTLLAVLGASLAQATTPWPANVPQPAVTYCTSTLTVPYSTPCTPQCVTTVTKTAETTSLDCAGCRYLATSTSPPEDGLGCPIAACAAPIPTFWENVNTTTSTVCHETTPWPGAGPSKK</sequence>
<reference evidence="2" key="1">
    <citation type="journal article" date="2020" name="Stud. Mycol.">
        <title>101 Dothideomycetes genomes: a test case for predicting lifestyles and emergence of pathogens.</title>
        <authorList>
            <person name="Haridas S."/>
            <person name="Albert R."/>
            <person name="Binder M."/>
            <person name="Bloem J."/>
            <person name="Labutti K."/>
            <person name="Salamov A."/>
            <person name="Andreopoulos B."/>
            <person name="Baker S."/>
            <person name="Barry K."/>
            <person name="Bills G."/>
            <person name="Bluhm B."/>
            <person name="Cannon C."/>
            <person name="Castanera R."/>
            <person name="Culley D."/>
            <person name="Daum C."/>
            <person name="Ezra D."/>
            <person name="Gonzalez J."/>
            <person name="Henrissat B."/>
            <person name="Kuo A."/>
            <person name="Liang C."/>
            <person name="Lipzen A."/>
            <person name="Lutzoni F."/>
            <person name="Magnuson J."/>
            <person name="Mondo S."/>
            <person name="Nolan M."/>
            <person name="Ohm R."/>
            <person name="Pangilinan J."/>
            <person name="Park H.-J."/>
            <person name="Ramirez L."/>
            <person name="Alfaro M."/>
            <person name="Sun H."/>
            <person name="Tritt A."/>
            <person name="Yoshinaga Y."/>
            <person name="Zwiers L.-H."/>
            <person name="Turgeon B."/>
            <person name="Goodwin S."/>
            <person name="Spatafora J."/>
            <person name="Crous P."/>
            <person name="Grigoriev I."/>
        </authorList>
    </citation>
    <scope>NUCLEOTIDE SEQUENCE</scope>
    <source>
        <strain evidence="2">ATCC 36951</strain>
    </source>
</reference>
<keyword evidence="3" id="KW-1185">Reference proteome</keyword>
<name>A0A6A6CNR4_ZASCE</name>
<accession>A0A6A6CNR4</accession>
<feature type="chain" id="PRO_5025381998" evidence="1">
    <location>
        <begin position="18"/>
        <end position="121"/>
    </location>
</feature>
<keyword evidence="1" id="KW-0732">Signal</keyword>
<protein>
    <submittedName>
        <fullName evidence="2">Uncharacterized protein</fullName>
    </submittedName>
</protein>
<evidence type="ECO:0000256" key="1">
    <source>
        <dbReference type="SAM" id="SignalP"/>
    </source>
</evidence>
<evidence type="ECO:0000313" key="2">
    <source>
        <dbReference type="EMBL" id="KAF2167878.1"/>
    </source>
</evidence>
<dbReference type="RefSeq" id="XP_033668767.1">
    <property type="nucleotide sequence ID" value="XM_033806150.1"/>
</dbReference>